<dbReference type="Pfam" id="PF08238">
    <property type="entry name" value="Sel1"/>
    <property type="match status" value="4"/>
</dbReference>
<dbReference type="InterPro" id="IPR052945">
    <property type="entry name" value="Mitotic_Regulator"/>
</dbReference>
<gene>
    <name evidence="1" type="ORF">SAMN05216521_10653</name>
</gene>
<protein>
    <recommendedName>
        <fullName evidence="3">Sel1 repeat family protein</fullName>
    </recommendedName>
</protein>
<dbReference type="NCBIfam" id="NF041499">
    <property type="entry name" value="MobP3"/>
    <property type="match status" value="1"/>
</dbReference>
<dbReference type="SMART" id="SM00671">
    <property type="entry name" value="SEL1"/>
    <property type="match status" value="4"/>
</dbReference>
<reference evidence="1 2" key="1">
    <citation type="submission" date="2016-10" db="EMBL/GenBank/DDBJ databases">
        <authorList>
            <person name="Varghese N."/>
            <person name="Submissions S."/>
        </authorList>
    </citation>
    <scope>NUCLEOTIDE SEQUENCE [LARGE SCALE GENOMIC DNA]</scope>
    <source>
        <strain evidence="1 2">NLAE-zl-C196</strain>
    </source>
</reference>
<proteinExistence type="predicted"/>
<dbReference type="InterPro" id="IPR006597">
    <property type="entry name" value="Sel1-like"/>
</dbReference>
<comment type="caution">
    <text evidence="1">The sequence shown here is derived from an EMBL/GenBank/DDBJ whole genome shotgun (WGS) entry which is preliminary data.</text>
</comment>
<dbReference type="PANTHER" id="PTHR43628:SF1">
    <property type="entry name" value="CHITIN SYNTHASE REGULATORY FACTOR 2-RELATED"/>
    <property type="match status" value="1"/>
</dbReference>
<dbReference type="AlphaFoldDB" id="A0A1I0JQF3"/>
<dbReference type="SUPFAM" id="SSF81901">
    <property type="entry name" value="HCP-like"/>
    <property type="match status" value="1"/>
</dbReference>
<dbReference type="PANTHER" id="PTHR43628">
    <property type="entry name" value="ACTIVATOR OF C KINASE PROTEIN 1-RELATED"/>
    <property type="match status" value="1"/>
</dbReference>
<evidence type="ECO:0000313" key="1">
    <source>
        <dbReference type="EMBL" id="SEU12872.1"/>
    </source>
</evidence>
<evidence type="ECO:0008006" key="3">
    <source>
        <dbReference type="Google" id="ProtNLM"/>
    </source>
</evidence>
<accession>A0A1I0JQF3</accession>
<dbReference type="InterPro" id="IPR041073">
    <property type="entry name" value="MobL"/>
</dbReference>
<evidence type="ECO:0000313" key="2">
    <source>
        <dbReference type="Proteomes" id="UP000182121"/>
    </source>
</evidence>
<dbReference type="Proteomes" id="UP000182121">
    <property type="component" value="Unassembled WGS sequence"/>
</dbReference>
<dbReference type="Gene3D" id="1.25.40.10">
    <property type="entry name" value="Tetratricopeptide repeat domain"/>
    <property type="match status" value="1"/>
</dbReference>
<sequence length="547" mass="63819">MFQYFTGTYVCHLTINLLKTVLTKRVTIDYQRKPTIENASEFISCALEQNLDLAAKRKNYVDYLAYLPRVEKIGEHGLFTDEGEPVVLGQVQKQVAEHKGIVWTHVISLRREDADRLGYDSAVQWMALLRSKRAMLYKHMKIDSANLKWYAAFHNESHHPHVHLLVYSAKDREGYLTKQSIEAMRSELAHDIFRQDFANIYEKQTQSRTDLKERSEAVIKIWIDEIRAGTFQSSEIEISMLQLSKRLQNTGGKKVYGYLKRDVKDLVDHIVDELEKDDRVSALYREWGLWQDEIVRTYRKQPEELPPLSKQPKLKNIKNMVIAEALKLGSHHFLFEENEDRYSEPEDDFLIQEPEPMAELTGELDSDYMEEELKREPFYNGRKGTSGSSWWTDGYKQARNYLYGSDSAPQDFKKAYQRFLQEAGQGNGFAMQDLDRMFVDGLGRDADMILAQKWYEKALDAFQVREKFVKERQKPYLQYRIGKMYASGLGTEQNYEKAAHWFSQAAAMDHKYAQYSLAGLYRRGQGVEKNDTRAFSLYMSSADRMEG</sequence>
<dbReference type="Pfam" id="PF18555">
    <property type="entry name" value="MobL"/>
    <property type="match status" value="1"/>
</dbReference>
<dbReference type="EMBL" id="FOIO01000065">
    <property type="protein sequence ID" value="SEU12872.1"/>
    <property type="molecule type" value="Genomic_DNA"/>
</dbReference>
<dbReference type="InterPro" id="IPR048102">
    <property type="entry name" value="MobP3"/>
</dbReference>
<name>A0A1I0JQF3_9FIRM</name>
<dbReference type="InterPro" id="IPR011990">
    <property type="entry name" value="TPR-like_helical_dom_sf"/>
</dbReference>
<organism evidence="1 2">
    <name type="scientific">Enterocloster clostridioformis</name>
    <dbReference type="NCBI Taxonomy" id="1531"/>
    <lineage>
        <taxon>Bacteria</taxon>
        <taxon>Bacillati</taxon>
        <taxon>Bacillota</taxon>
        <taxon>Clostridia</taxon>
        <taxon>Lachnospirales</taxon>
        <taxon>Lachnospiraceae</taxon>
        <taxon>Enterocloster</taxon>
    </lineage>
</organism>
<dbReference type="RefSeq" id="WP_330391755.1">
    <property type="nucleotide sequence ID" value="NZ_FOIO01000065.1"/>
</dbReference>